<reference evidence="2 3" key="1">
    <citation type="submission" date="2019-06" db="EMBL/GenBank/DDBJ databases">
        <title>A chromosome-scale genome assembly of the European perch, Perca fluviatilis.</title>
        <authorList>
            <person name="Roques C."/>
            <person name="Zahm M."/>
            <person name="Cabau C."/>
            <person name="Klopp C."/>
            <person name="Bouchez O."/>
            <person name="Donnadieu C."/>
            <person name="Kuhl H."/>
            <person name="Gislard M."/>
            <person name="Guendouz S."/>
            <person name="Journot L."/>
            <person name="Haffray P."/>
            <person name="Bestin A."/>
            <person name="Morvezen R."/>
            <person name="Feron R."/>
            <person name="Wen M."/>
            <person name="Jouanno E."/>
            <person name="Herpin A."/>
            <person name="Schartl M."/>
            <person name="Postlethwait J."/>
            <person name="Schaerlinger B."/>
            <person name="Chardard D."/>
            <person name="Lecocq T."/>
            <person name="Poncet C."/>
            <person name="Jaffrelo L."/>
            <person name="Lampietro C."/>
            <person name="Guiguen Y."/>
        </authorList>
    </citation>
    <scope>NUCLEOTIDE SEQUENCE [LARGE SCALE GENOMIC DNA]</scope>
    <source>
        <tissue evidence="2">Blood</tissue>
    </source>
</reference>
<name>A0A6A5FLD1_PERFL</name>
<evidence type="ECO:0000313" key="2">
    <source>
        <dbReference type="EMBL" id="KAF1391704.1"/>
    </source>
</evidence>
<sequence>MLGSSGQVVRASLVDIQALNHLMHSQTPQSSQPTTTTVGAGPAQQQPKSGQAPPQGRQPGVGSAAVQPALTATKMDATPAAAAAATTGIKPTTGATTTPQPIKIATPPLTGIGSKAPPVGIGSKPEGQQSRRENWEMLCLALGRSSLHFGELKEEGYAELK</sequence>
<comment type="caution">
    <text evidence="2">The sequence shown here is derived from an EMBL/GenBank/DDBJ whole genome shotgun (WGS) entry which is preliminary data.</text>
</comment>
<gene>
    <name evidence="2" type="ORF">PFLUV_G00044860</name>
</gene>
<keyword evidence="3" id="KW-1185">Reference proteome</keyword>
<feature type="region of interest" description="Disordered" evidence="1">
    <location>
        <begin position="24"/>
        <end position="131"/>
    </location>
</feature>
<feature type="compositionally biased region" description="Low complexity" evidence="1">
    <location>
        <begin position="25"/>
        <end position="37"/>
    </location>
</feature>
<dbReference type="Proteomes" id="UP000465112">
    <property type="component" value="Chromosome 4"/>
</dbReference>
<protein>
    <submittedName>
        <fullName evidence="2">Uncharacterized protein</fullName>
    </submittedName>
</protein>
<dbReference type="AlphaFoldDB" id="A0A6A5FLD1"/>
<proteinExistence type="predicted"/>
<accession>A0A6A5FLD1</accession>
<feature type="compositionally biased region" description="Low complexity" evidence="1">
    <location>
        <begin position="71"/>
        <end position="98"/>
    </location>
</feature>
<dbReference type="EMBL" id="VHII01000004">
    <property type="protein sequence ID" value="KAF1391704.1"/>
    <property type="molecule type" value="Genomic_DNA"/>
</dbReference>
<evidence type="ECO:0000313" key="3">
    <source>
        <dbReference type="Proteomes" id="UP000465112"/>
    </source>
</evidence>
<evidence type="ECO:0000256" key="1">
    <source>
        <dbReference type="SAM" id="MobiDB-lite"/>
    </source>
</evidence>
<organism evidence="2 3">
    <name type="scientific">Perca fluviatilis</name>
    <name type="common">European perch</name>
    <dbReference type="NCBI Taxonomy" id="8168"/>
    <lineage>
        <taxon>Eukaryota</taxon>
        <taxon>Metazoa</taxon>
        <taxon>Chordata</taxon>
        <taxon>Craniata</taxon>
        <taxon>Vertebrata</taxon>
        <taxon>Euteleostomi</taxon>
        <taxon>Actinopterygii</taxon>
        <taxon>Neopterygii</taxon>
        <taxon>Teleostei</taxon>
        <taxon>Neoteleostei</taxon>
        <taxon>Acanthomorphata</taxon>
        <taxon>Eupercaria</taxon>
        <taxon>Perciformes</taxon>
        <taxon>Percoidei</taxon>
        <taxon>Percidae</taxon>
        <taxon>Percinae</taxon>
        <taxon>Perca</taxon>
    </lineage>
</organism>